<feature type="transmembrane region" description="Helical" evidence="2">
    <location>
        <begin position="385"/>
        <end position="403"/>
    </location>
</feature>
<name>A0ABV9RWT3_9PSEU</name>
<evidence type="ECO:0000313" key="4">
    <source>
        <dbReference type="Proteomes" id="UP001595859"/>
    </source>
</evidence>
<sequence length="404" mass="42963">MSEVVQTALQRGVALLDLGRAREAETHLRTALTTDPGDPMTITLLADAMRRQQRYDEAVETGRSALAADPGYVPAYSVLTASLAGQERYPEAHDVIRRGLALAPEAAALHLQEAGVLLGLERDTEALASIDRAVRFDPENAEAHAVRAATHVRLRRYDEATAAVDEALRLDPENAEAHRVRGVIALHRGGGKEAVAAHRAALRLDPNDSYSRDGLSTALKTRNPLYGWLLRFGLWLDTLPKGVRIAVLLAPFVLTRVLRPYEDQAWATVLIVVVAALALLSWTLEPLMNCVLLLGRDRHLLTRDAKRATYGFLVFAVAAVACVVTGPAQLTAVAFGFGLWAMATGTAHLLDPGPRKVVGIGAAAAALVGAMAVAAVLVAAPGATVAVAVLLLTGVAALWFSAFS</sequence>
<keyword evidence="4" id="KW-1185">Reference proteome</keyword>
<accession>A0ABV9RWT3</accession>
<dbReference type="PROSITE" id="PS50005">
    <property type="entry name" value="TPR"/>
    <property type="match status" value="2"/>
</dbReference>
<proteinExistence type="predicted"/>
<dbReference type="SMART" id="SM00028">
    <property type="entry name" value="TPR"/>
    <property type="match status" value="6"/>
</dbReference>
<feature type="transmembrane region" description="Helical" evidence="2">
    <location>
        <begin position="308"/>
        <end position="326"/>
    </location>
</feature>
<feature type="repeat" description="TPR" evidence="1">
    <location>
        <begin position="141"/>
        <end position="174"/>
    </location>
</feature>
<gene>
    <name evidence="3" type="ORF">ACFPCV_04600</name>
</gene>
<dbReference type="PANTHER" id="PTHR12558:SF13">
    <property type="entry name" value="CELL DIVISION CYCLE PROTEIN 27 HOMOLOG"/>
    <property type="match status" value="1"/>
</dbReference>
<dbReference type="Proteomes" id="UP001595859">
    <property type="component" value="Unassembled WGS sequence"/>
</dbReference>
<feature type="repeat" description="TPR" evidence="1">
    <location>
        <begin position="175"/>
        <end position="208"/>
    </location>
</feature>
<comment type="caution">
    <text evidence="3">The sequence shown here is derived from an EMBL/GenBank/DDBJ whole genome shotgun (WGS) entry which is preliminary data.</text>
</comment>
<dbReference type="Gene3D" id="1.25.40.10">
    <property type="entry name" value="Tetratricopeptide repeat domain"/>
    <property type="match status" value="2"/>
</dbReference>
<dbReference type="RefSeq" id="WP_378054730.1">
    <property type="nucleotide sequence ID" value="NZ_JBHSIS010000002.1"/>
</dbReference>
<feature type="transmembrane region" description="Helical" evidence="2">
    <location>
        <begin position="332"/>
        <end position="350"/>
    </location>
</feature>
<reference evidence="4" key="1">
    <citation type="journal article" date="2019" name="Int. J. Syst. Evol. Microbiol.">
        <title>The Global Catalogue of Microorganisms (GCM) 10K type strain sequencing project: providing services to taxonomists for standard genome sequencing and annotation.</title>
        <authorList>
            <consortium name="The Broad Institute Genomics Platform"/>
            <consortium name="The Broad Institute Genome Sequencing Center for Infectious Disease"/>
            <person name="Wu L."/>
            <person name="Ma J."/>
        </authorList>
    </citation>
    <scope>NUCLEOTIDE SEQUENCE [LARGE SCALE GENOMIC DNA]</scope>
    <source>
        <strain evidence="4">ZS-22-S1</strain>
    </source>
</reference>
<evidence type="ECO:0000256" key="2">
    <source>
        <dbReference type="SAM" id="Phobius"/>
    </source>
</evidence>
<evidence type="ECO:0000313" key="3">
    <source>
        <dbReference type="EMBL" id="MFC4852775.1"/>
    </source>
</evidence>
<feature type="transmembrane region" description="Helical" evidence="2">
    <location>
        <begin position="357"/>
        <end position="379"/>
    </location>
</feature>
<keyword evidence="2" id="KW-0812">Transmembrane</keyword>
<protein>
    <submittedName>
        <fullName evidence="3">Tetratricopeptide repeat protein</fullName>
    </submittedName>
</protein>
<dbReference type="EMBL" id="JBHSIS010000002">
    <property type="protein sequence ID" value="MFC4852775.1"/>
    <property type="molecule type" value="Genomic_DNA"/>
</dbReference>
<keyword evidence="2" id="KW-0472">Membrane</keyword>
<feature type="transmembrane region" description="Helical" evidence="2">
    <location>
        <begin position="265"/>
        <end position="287"/>
    </location>
</feature>
<dbReference type="SUPFAM" id="SSF48452">
    <property type="entry name" value="TPR-like"/>
    <property type="match status" value="1"/>
</dbReference>
<dbReference type="Pfam" id="PF13432">
    <property type="entry name" value="TPR_16"/>
    <property type="match status" value="3"/>
</dbReference>
<dbReference type="InterPro" id="IPR019734">
    <property type="entry name" value="TPR_rpt"/>
</dbReference>
<dbReference type="InterPro" id="IPR011990">
    <property type="entry name" value="TPR-like_helical_dom_sf"/>
</dbReference>
<organism evidence="3 4">
    <name type="scientific">Actinophytocola glycyrrhizae</name>
    <dbReference type="NCBI Taxonomy" id="2044873"/>
    <lineage>
        <taxon>Bacteria</taxon>
        <taxon>Bacillati</taxon>
        <taxon>Actinomycetota</taxon>
        <taxon>Actinomycetes</taxon>
        <taxon>Pseudonocardiales</taxon>
        <taxon>Pseudonocardiaceae</taxon>
    </lineage>
</organism>
<dbReference type="PANTHER" id="PTHR12558">
    <property type="entry name" value="CELL DIVISION CYCLE 16,23,27"/>
    <property type="match status" value="1"/>
</dbReference>
<keyword evidence="1" id="KW-0802">TPR repeat</keyword>
<evidence type="ECO:0000256" key="1">
    <source>
        <dbReference type="PROSITE-ProRule" id="PRU00339"/>
    </source>
</evidence>
<keyword evidence="2" id="KW-1133">Transmembrane helix</keyword>